<evidence type="ECO:0000313" key="3">
    <source>
        <dbReference type="EMBL" id="KAG9467453.1"/>
    </source>
</evidence>
<dbReference type="PANTHER" id="PTHR15361">
    <property type="entry name" value="RAD51/NUKS-INTERACTING PROTEIN"/>
    <property type="match status" value="1"/>
</dbReference>
<feature type="compositionally biased region" description="Basic and acidic residues" evidence="1">
    <location>
        <begin position="36"/>
        <end position="46"/>
    </location>
</feature>
<dbReference type="GO" id="GO:0003697">
    <property type="term" value="F:single-stranded DNA binding"/>
    <property type="evidence" value="ECO:0007669"/>
    <property type="project" value="TreeGrafter"/>
</dbReference>
<feature type="compositionally biased region" description="Acidic residues" evidence="1">
    <location>
        <begin position="184"/>
        <end position="201"/>
    </location>
</feature>
<proteinExistence type="predicted"/>
<dbReference type="Proteomes" id="UP000770717">
    <property type="component" value="Unassembled WGS sequence"/>
</dbReference>
<feature type="domain" description="RAD51 interacting motif" evidence="2">
    <location>
        <begin position="286"/>
        <end position="319"/>
    </location>
</feature>
<comment type="caution">
    <text evidence="3">The sequence shown here is derived from an EMBL/GenBank/DDBJ whole genome shotgun (WGS) entry which is preliminary data.</text>
</comment>
<feature type="compositionally biased region" description="Basic residues" evidence="1">
    <location>
        <begin position="205"/>
        <end position="221"/>
    </location>
</feature>
<feature type="region of interest" description="Disordered" evidence="1">
    <location>
        <begin position="164"/>
        <end position="285"/>
    </location>
</feature>
<dbReference type="GO" id="GO:0000724">
    <property type="term" value="P:double-strand break repair via homologous recombination"/>
    <property type="evidence" value="ECO:0007669"/>
    <property type="project" value="TreeGrafter"/>
</dbReference>
<evidence type="ECO:0000259" key="2">
    <source>
        <dbReference type="Pfam" id="PF15696"/>
    </source>
</evidence>
<dbReference type="GO" id="GO:0036297">
    <property type="term" value="P:interstrand cross-link repair"/>
    <property type="evidence" value="ECO:0007669"/>
    <property type="project" value="TreeGrafter"/>
</dbReference>
<organism evidence="3 4">
    <name type="scientific">Eleutherodactylus coqui</name>
    <name type="common">Puerto Rican coqui</name>
    <dbReference type="NCBI Taxonomy" id="57060"/>
    <lineage>
        <taxon>Eukaryota</taxon>
        <taxon>Metazoa</taxon>
        <taxon>Chordata</taxon>
        <taxon>Craniata</taxon>
        <taxon>Vertebrata</taxon>
        <taxon>Euteleostomi</taxon>
        <taxon>Amphibia</taxon>
        <taxon>Batrachia</taxon>
        <taxon>Anura</taxon>
        <taxon>Neobatrachia</taxon>
        <taxon>Hyloidea</taxon>
        <taxon>Eleutherodactylidae</taxon>
        <taxon>Eleutherodactylinae</taxon>
        <taxon>Eleutherodactylus</taxon>
        <taxon>Eleutherodactylus</taxon>
    </lineage>
</organism>
<gene>
    <name evidence="3" type="ORF">GDO78_014920</name>
</gene>
<dbReference type="EMBL" id="WNTK01001374">
    <property type="protein sequence ID" value="KAG9467453.1"/>
    <property type="molecule type" value="Genomic_DNA"/>
</dbReference>
<accession>A0A8J6EE23</accession>
<dbReference type="OrthoDB" id="6162659at2759"/>
<dbReference type="Pfam" id="PF15696">
    <property type="entry name" value="RAD51_interact"/>
    <property type="match status" value="1"/>
</dbReference>
<feature type="compositionally biased region" description="Low complexity" evidence="1">
    <location>
        <begin position="251"/>
        <end position="261"/>
    </location>
</feature>
<evidence type="ECO:0000313" key="4">
    <source>
        <dbReference type="Proteomes" id="UP000770717"/>
    </source>
</evidence>
<dbReference type="PANTHER" id="PTHR15361:SF4">
    <property type="entry name" value="RAD51-ASSOCIATED PROTEIN 1"/>
    <property type="match status" value="1"/>
</dbReference>
<name>A0A8J6EE23_ELECQ</name>
<dbReference type="GO" id="GO:0003690">
    <property type="term" value="F:double-stranded DNA binding"/>
    <property type="evidence" value="ECO:0007669"/>
    <property type="project" value="TreeGrafter"/>
</dbReference>
<reference evidence="3" key="1">
    <citation type="thesis" date="2020" institute="ProQuest LLC" country="789 East Eisenhower Parkway, Ann Arbor, MI, USA">
        <title>Comparative Genomics and Chromosome Evolution.</title>
        <authorList>
            <person name="Mudd A.B."/>
        </authorList>
    </citation>
    <scope>NUCLEOTIDE SEQUENCE</scope>
    <source>
        <strain evidence="3">HN-11 Male</strain>
        <tissue evidence="3">Kidney and liver</tissue>
    </source>
</reference>
<dbReference type="InterPro" id="IPR052003">
    <property type="entry name" value="HR_DNA-Binding_Protein"/>
</dbReference>
<feature type="compositionally biased region" description="Basic and acidic residues" evidence="1">
    <location>
        <begin position="53"/>
        <end position="64"/>
    </location>
</feature>
<feature type="region of interest" description="Disordered" evidence="1">
    <location>
        <begin position="1"/>
        <end position="64"/>
    </location>
</feature>
<keyword evidence="4" id="KW-1185">Reference proteome</keyword>
<feature type="compositionally biased region" description="Basic and acidic residues" evidence="1">
    <location>
        <begin position="1"/>
        <end position="11"/>
    </location>
</feature>
<evidence type="ECO:0000256" key="1">
    <source>
        <dbReference type="SAM" id="MobiDB-lite"/>
    </source>
</evidence>
<sequence length="323" mass="35376">MDRPARNKKSVDYSQFLDLEDDDGDFASSPPISKKARLEPKKEKKEKVVKKGHKEEAALPDPQRRRLPLDDKLYQRDLEVALALSVEETSAVIENDEKIPRNEASEDASRCIKDPDVTDVSFSNCSVNSSSLGLEEITDDNEDLIKGRGRRQAASKAITKQRKLLIDESGDEEEADEFHPDTIADGDSESDASFSGEDEEFEVKKSKKPSSSKVAKQKSKSVKKEKNGPEPQKAATRPPTQEIIKIKSMPAKKAPVTAPATSQPASHVQPPVGMKRPSWTPPASAAVQSPLAGVTVRSPNQGLRLGLSRFARVKPLHPATASH</sequence>
<dbReference type="InterPro" id="IPR031419">
    <property type="entry name" value="RAD51_interact"/>
</dbReference>
<dbReference type="AlphaFoldDB" id="A0A8J6EE23"/>
<protein>
    <recommendedName>
        <fullName evidence="2">RAD51 interacting motif domain-containing protein</fullName>
    </recommendedName>
</protein>